<name>A0A2S0WRH3_9ACTN</name>
<dbReference type="KEGG" id="aez:C3E78_17815"/>
<accession>A0A2S0WRH3</accession>
<evidence type="ECO:0000313" key="3">
    <source>
        <dbReference type="Proteomes" id="UP000244384"/>
    </source>
</evidence>
<reference evidence="3" key="1">
    <citation type="submission" date="2018-01" db="EMBL/GenBank/DDBJ databases">
        <authorList>
            <person name="Li J."/>
        </authorList>
    </citation>
    <scope>NUCLEOTIDE SEQUENCE [LARGE SCALE GENOMIC DNA]</scope>
    <source>
        <strain evidence="3">592</strain>
    </source>
</reference>
<gene>
    <name evidence="2" type="ORF">C3E78_17815</name>
</gene>
<evidence type="ECO:0000313" key="2">
    <source>
        <dbReference type="EMBL" id="AWB93917.1"/>
    </source>
</evidence>
<dbReference type="Proteomes" id="UP000244384">
    <property type="component" value="Chromosome"/>
</dbReference>
<keyword evidence="1" id="KW-0732">Signal</keyword>
<dbReference type="PROSITE" id="PS51257">
    <property type="entry name" value="PROKAR_LIPOPROTEIN"/>
    <property type="match status" value="1"/>
</dbReference>
<evidence type="ECO:0000256" key="1">
    <source>
        <dbReference type="SAM" id="SignalP"/>
    </source>
</evidence>
<proteinExistence type="predicted"/>
<sequence length="219" mass="22439">MARRLVPAALAGLVLLAGCSGSDDGEGTKAKSSEAPTADVDESAACKLLTAADRKKLAGSAVDIVVTSDAREGGSSQCRWQTPEALIQVTTLPAKRWATSLPDVVAQLEKSADQGSAADRKDLARAKKLLAGADSFTDDEACKAFVTLAEIGGAKKGSTTTITPVPITETDIGLSAQTCTEGHLTSIIYSVPGLKKTAKVERTVTAVLASAQKRVVAAG</sequence>
<protein>
    <recommendedName>
        <fullName evidence="4">DUF3558 domain-containing protein</fullName>
    </recommendedName>
</protein>
<evidence type="ECO:0008006" key="4">
    <source>
        <dbReference type="Google" id="ProtNLM"/>
    </source>
</evidence>
<organism evidence="2 3">
    <name type="scientific">Aeromicrobium chenweiae</name>
    <dbReference type="NCBI Taxonomy" id="2079793"/>
    <lineage>
        <taxon>Bacteria</taxon>
        <taxon>Bacillati</taxon>
        <taxon>Actinomycetota</taxon>
        <taxon>Actinomycetes</taxon>
        <taxon>Propionibacteriales</taxon>
        <taxon>Nocardioidaceae</taxon>
        <taxon>Aeromicrobium</taxon>
    </lineage>
</organism>
<dbReference type="EMBL" id="CP026952">
    <property type="protein sequence ID" value="AWB93917.1"/>
    <property type="molecule type" value="Genomic_DNA"/>
</dbReference>
<keyword evidence="3" id="KW-1185">Reference proteome</keyword>
<dbReference type="AlphaFoldDB" id="A0A2S0WRH3"/>
<feature type="chain" id="PRO_5015763808" description="DUF3558 domain-containing protein" evidence="1">
    <location>
        <begin position="23"/>
        <end position="219"/>
    </location>
</feature>
<feature type="signal peptide" evidence="1">
    <location>
        <begin position="1"/>
        <end position="22"/>
    </location>
</feature>